<dbReference type="Gene3D" id="3.60.15.10">
    <property type="entry name" value="Ribonuclease Z/Hydroxyacylglutathione hydrolase-like"/>
    <property type="match status" value="1"/>
</dbReference>
<dbReference type="OrthoDB" id="9761531at2"/>
<gene>
    <name evidence="1" type="ORF">E5161_07490</name>
</gene>
<proteinExistence type="predicted"/>
<keyword evidence="2" id="KW-1185">Reference proteome</keyword>
<comment type="caution">
    <text evidence="1">The sequence shown here is derived from an EMBL/GenBank/DDBJ whole genome shotgun (WGS) entry which is preliminary data.</text>
</comment>
<dbReference type="InterPro" id="IPR052159">
    <property type="entry name" value="Competence_DNA_uptake"/>
</dbReference>
<dbReference type="Proteomes" id="UP000309673">
    <property type="component" value="Unassembled WGS sequence"/>
</dbReference>
<evidence type="ECO:0008006" key="3">
    <source>
        <dbReference type="Google" id="ProtNLM"/>
    </source>
</evidence>
<dbReference type="InterPro" id="IPR036866">
    <property type="entry name" value="RibonucZ/Hydroxyglut_hydro"/>
</dbReference>
<evidence type="ECO:0000313" key="2">
    <source>
        <dbReference type="Proteomes" id="UP000309673"/>
    </source>
</evidence>
<dbReference type="EMBL" id="SUPK01000003">
    <property type="protein sequence ID" value="TJY42685.1"/>
    <property type="molecule type" value="Genomic_DNA"/>
</dbReference>
<dbReference type="SUPFAM" id="SSF56281">
    <property type="entry name" value="Metallo-hydrolase/oxidoreductase"/>
    <property type="match status" value="1"/>
</dbReference>
<sequence length="294" mass="33812">MSIIKSFSVGDGDTFYIQHNSDNFTIIDCCLDDEKKDLIVGELITESRDKGIKRFISTHPDEDHILGLTYLEEKMGIENFYCVMNEATKADPSVDFQKYCELRNSSVAFHIYKDCSRKWMNIGDDERGSSGINILWPDLNNIDYIKALDNAKQGKSPNNISAIIKYYLEDGVKALWMGDLETDFMEKIQEHVDWPEVDILFAPHHGRNSGKIPGALLEKMKPKIIVIGEASSEYLNYYQGYNTITQNSAGDIMFDCGYKKVHVYVSEFKYYVDFLDDERMTQHKHLNYIGTLNL</sequence>
<dbReference type="PANTHER" id="PTHR30619:SF1">
    <property type="entry name" value="RECOMBINATION PROTEIN 2"/>
    <property type="match status" value="1"/>
</dbReference>
<dbReference type="AlphaFoldDB" id="A0A4U0FCZ8"/>
<dbReference type="RefSeq" id="WP_136777104.1">
    <property type="nucleotide sequence ID" value="NZ_SUPK01000003.1"/>
</dbReference>
<organism evidence="1 2">
    <name type="scientific">Cohnella pontilimi</name>
    <dbReference type="NCBI Taxonomy" id="2564100"/>
    <lineage>
        <taxon>Bacteria</taxon>
        <taxon>Bacillati</taxon>
        <taxon>Bacillota</taxon>
        <taxon>Bacilli</taxon>
        <taxon>Bacillales</taxon>
        <taxon>Paenibacillaceae</taxon>
        <taxon>Cohnella</taxon>
    </lineage>
</organism>
<dbReference type="PANTHER" id="PTHR30619">
    <property type="entry name" value="DNA INTERNALIZATION/COMPETENCE PROTEIN COMEC/REC2"/>
    <property type="match status" value="1"/>
</dbReference>
<name>A0A4U0FCZ8_9BACL</name>
<evidence type="ECO:0000313" key="1">
    <source>
        <dbReference type="EMBL" id="TJY42685.1"/>
    </source>
</evidence>
<reference evidence="1 2" key="1">
    <citation type="submission" date="2019-04" db="EMBL/GenBank/DDBJ databases">
        <title>Cohnella sp. nov., isolated from soil.</title>
        <authorList>
            <person name="Kim W."/>
        </authorList>
    </citation>
    <scope>NUCLEOTIDE SEQUENCE [LARGE SCALE GENOMIC DNA]</scope>
    <source>
        <strain evidence="1 2">CAU 1483</strain>
    </source>
</reference>
<accession>A0A4U0FCZ8</accession>
<protein>
    <recommendedName>
        <fullName evidence="3">MBL fold metallo-hydrolase</fullName>
    </recommendedName>
</protein>